<dbReference type="InterPro" id="IPR036390">
    <property type="entry name" value="WH_DNA-bd_sf"/>
</dbReference>
<dbReference type="PANTHER" id="PTHR30319">
    <property type="entry name" value="PHENYLACETIC ACID REGULATOR-RELATED TRANSCRIPTIONAL REPRESSOR"/>
    <property type="match status" value="1"/>
</dbReference>
<keyword evidence="1" id="KW-0472">Membrane</keyword>
<dbReference type="PANTHER" id="PTHR30319:SF1">
    <property type="entry name" value="TRANSCRIPTIONAL REPRESSOR PAAX"/>
    <property type="match status" value="1"/>
</dbReference>
<proteinExistence type="predicted"/>
<keyword evidence="1" id="KW-1133">Transmembrane helix</keyword>
<evidence type="ECO:0000256" key="1">
    <source>
        <dbReference type="SAM" id="Phobius"/>
    </source>
</evidence>
<dbReference type="GO" id="GO:0006351">
    <property type="term" value="P:DNA-templated transcription"/>
    <property type="evidence" value="ECO:0007669"/>
    <property type="project" value="TreeGrafter"/>
</dbReference>
<feature type="domain" description="Transcriptional repressor PaaX-like central Cas2-like" evidence="2">
    <location>
        <begin position="104"/>
        <end position="178"/>
    </location>
</feature>
<accession>A0A1G2E594</accession>
<dbReference type="SUPFAM" id="SSF143430">
    <property type="entry name" value="TTP0101/SSO1404-like"/>
    <property type="match status" value="1"/>
</dbReference>
<comment type="caution">
    <text evidence="3">The sequence shown here is derived from an EMBL/GenBank/DDBJ whole genome shotgun (WGS) entry which is preliminary data.</text>
</comment>
<protein>
    <recommendedName>
        <fullName evidence="2">Transcriptional repressor PaaX-like central Cas2-like domain-containing protein</fullName>
    </recommendedName>
</protein>
<feature type="transmembrane region" description="Helical" evidence="1">
    <location>
        <begin position="20"/>
        <end position="43"/>
    </location>
</feature>
<gene>
    <name evidence="3" type="ORF">A2654_00655</name>
</gene>
<dbReference type="AlphaFoldDB" id="A0A1G2E594"/>
<evidence type="ECO:0000313" key="4">
    <source>
        <dbReference type="Proteomes" id="UP000178721"/>
    </source>
</evidence>
<dbReference type="Proteomes" id="UP000178721">
    <property type="component" value="Unassembled WGS sequence"/>
</dbReference>
<dbReference type="SUPFAM" id="SSF46785">
    <property type="entry name" value="Winged helix' DNA-binding domain"/>
    <property type="match status" value="1"/>
</dbReference>
<name>A0A1G2E594_9BACT</name>
<evidence type="ECO:0000259" key="2">
    <source>
        <dbReference type="Pfam" id="PF20803"/>
    </source>
</evidence>
<dbReference type="Pfam" id="PF20803">
    <property type="entry name" value="PaaX_M"/>
    <property type="match status" value="1"/>
</dbReference>
<organism evidence="3 4">
    <name type="scientific">Candidatus Nealsonbacteria bacterium RIFCSPHIGHO2_01_FULL_43_31</name>
    <dbReference type="NCBI Taxonomy" id="1801665"/>
    <lineage>
        <taxon>Bacteria</taxon>
        <taxon>Candidatus Nealsoniibacteriota</taxon>
    </lineage>
</organism>
<keyword evidence="1" id="KW-0812">Transmembrane</keyword>
<dbReference type="Gene3D" id="3.30.70.2650">
    <property type="match status" value="1"/>
</dbReference>
<reference evidence="3 4" key="1">
    <citation type="journal article" date="2016" name="Nat. Commun.">
        <title>Thousands of microbial genomes shed light on interconnected biogeochemical processes in an aquifer system.</title>
        <authorList>
            <person name="Anantharaman K."/>
            <person name="Brown C.T."/>
            <person name="Hug L.A."/>
            <person name="Sharon I."/>
            <person name="Castelle C.J."/>
            <person name="Probst A.J."/>
            <person name="Thomas B.C."/>
            <person name="Singh A."/>
            <person name="Wilkins M.J."/>
            <person name="Karaoz U."/>
            <person name="Brodie E.L."/>
            <person name="Williams K.H."/>
            <person name="Hubbard S.S."/>
            <person name="Banfield J.F."/>
        </authorList>
    </citation>
    <scope>NUCLEOTIDE SEQUENCE [LARGE SCALE GENOMIC DNA]</scope>
</reference>
<evidence type="ECO:0000313" key="3">
    <source>
        <dbReference type="EMBL" id="OGZ20441.1"/>
    </source>
</evidence>
<dbReference type="EMBL" id="MHMA01000012">
    <property type="protein sequence ID" value="OGZ20441.1"/>
    <property type="molecule type" value="Genomic_DNA"/>
</dbReference>
<sequence length="189" mass="22401">MSRYKYYFRKPKSEISKDILKWLALAGAVCVAGSSPYFTIHLLRKLKGKKYERKNVYDTFYNLKKQGCIEVEEKNHQIHISLTDKGKKTAGRFQIDSLKINKPKKWDQRWRIVIFDIAQLKNLQRNAFRGKLKELGFVSLQKSVWVHPYSCHDEIVLLREFFGLSQKEVRLITADDIENDDFLRKIFNL</sequence>
<dbReference type="InterPro" id="IPR048846">
    <property type="entry name" value="PaaX-like_central"/>
</dbReference>